<name>A0ABS5BIX3_9MOLU</name>
<protein>
    <recommendedName>
        <fullName evidence="4">DUF3139 domain-containing protein</fullName>
    </recommendedName>
</protein>
<feature type="transmembrane region" description="Helical" evidence="1">
    <location>
        <begin position="12"/>
        <end position="34"/>
    </location>
</feature>
<accession>A0ABS5BIX3</accession>
<dbReference type="RefSeq" id="WP_138107810.1">
    <property type="nucleotide sequence ID" value="NZ_VBRA02000006.1"/>
</dbReference>
<evidence type="ECO:0000313" key="3">
    <source>
        <dbReference type="Proteomes" id="UP001192346"/>
    </source>
</evidence>
<keyword evidence="3" id="KW-1185">Reference proteome</keyword>
<dbReference type="Proteomes" id="UP001192346">
    <property type="component" value="Unassembled WGS sequence"/>
</dbReference>
<proteinExistence type="predicted"/>
<evidence type="ECO:0008006" key="4">
    <source>
        <dbReference type="Google" id="ProtNLM"/>
    </source>
</evidence>
<keyword evidence="1" id="KW-0812">Transmembrane</keyword>
<evidence type="ECO:0000256" key="1">
    <source>
        <dbReference type="SAM" id="Phobius"/>
    </source>
</evidence>
<dbReference type="EMBL" id="VBRA02000006">
    <property type="protein sequence ID" value="MBP3059291.1"/>
    <property type="molecule type" value="Genomic_DNA"/>
</dbReference>
<organism evidence="2 3">
    <name type="scientific">Texas Phoenix palm phytoplasma</name>
    <dbReference type="NCBI Taxonomy" id="176709"/>
    <lineage>
        <taxon>Bacteria</taxon>
        <taxon>Bacillati</taxon>
        <taxon>Mycoplasmatota</taxon>
        <taxon>Mollicutes</taxon>
        <taxon>Acholeplasmatales</taxon>
        <taxon>Acholeplasmataceae</taxon>
        <taxon>Candidatus Phytoplasma</taxon>
        <taxon>16SrIV (Coconut lethal yellows group)</taxon>
    </lineage>
</organism>
<keyword evidence="1" id="KW-0472">Membrane</keyword>
<sequence>MIKIKKIIKRFFIILGLLVFLLIIFFVLTAMKIIKLLKEEIPILKETKFEKIDEWYDDNKKCTMIKAKYTFDGLNGVGYYQQQKLNIFHLHFNPVHKTLSIFKDKHNYGKIQEAENKKRQSNDW</sequence>
<evidence type="ECO:0000313" key="2">
    <source>
        <dbReference type="EMBL" id="MBP3059291.1"/>
    </source>
</evidence>
<reference evidence="2" key="1">
    <citation type="submission" date="2019-10" db="EMBL/GenBank/DDBJ databases">
        <title>Whole Genome Sequencing and Characterization of Texas Phoenix Palm Decline Phytoplasma Belongs to Lethal Yellowing (16SrIV) Group.</title>
        <authorList>
            <person name="Bao M."/>
        </authorList>
    </citation>
    <scope>NUCLEOTIDE SEQUENCE [LARGE SCALE GENOMIC DNA]</scope>
    <source>
        <strain evidence="2">ACPD</strain>
    </source>
</reference>
<gene>
    <name evidence="2" type="ORF">FEF22_000615</name>
</gene>
<keyword evidence="1" id="KW-1133">Transmembrane helix</keyword>
<comment type="caution">
    <text evidence="2">The sequence shown here is derived from an EMBL/GenBank/DDBJ whole genome shotgun (WGS) entry which is preliminary data.</text>
</comment>